<dbReference type="InterPro" id="IPR036770">
    <property type="entry name" value="Ankyrin_rpt-contain_sf"/>
</dbReference>
<gene>
    <name evidence="2" type="ORF">HKI87_08g51960</name>
</gene>
<reference evidence="2 3" key="1">
    <citation type="submission" date="2024-03" db="EMBL/GenBank/DDBJ databases">
        <title>Complete genome sequence of the green alga Chloropicon roscoffensis RCC1871.</title>
        <authorList>
            <person name="Lemieux C."/>
            <person name="Pombert J.-F."/>
            <person name="Otis C."/>
            <person name="Turmel M."/>
        </authorList>
    </citation>
    <scope>NUCLEOTIDE SEQUENCE [LARGE SCALE GENOMIC DNA]</scope>
    <source>
        <strain evidence="2 3">RCC1871</strain>
    </source>
</reference>
<evidence type="ECO:0000313" key="2">
    <source>
        <dbReference type="EMBL" id="WZN63647.1"/>
    </source>
</evidence>
<dbReference type="Proteomes" id="UP001472866">
    <property type="component" value="Chromosome 08"/>
</dbReference>
<dbReference type="InterPro" id="IPR052050">
    <property type="entry name" value="SecEffector_AnkRepeat"/>
</dbReference>
<feature type="region of interest" description="Disordered" evidence="1">
    <location>
        <begin position="332"/>
        <end position="353"/>
    </location>
</feature>
<sequence>MAGGADSSSSAAKRAKVEAANRDELLRKLPAELWSKILDENLHPNDLPALAMTCRFFREKQKDLGKKLETNLNAYRLLKLRESGKVASHTLGWFRWVCDTFEIQPGLRILYKRVKGAVYESDLLNYAALQASVEILRWLVEEKGWEMNRRTGNGRGRPKLAGRGVDTGEWAGRGGSMEVLEYMRGKGYEFDAGVCAWAARGGCLEALKFLRGLDPPCPWDEDACAFAAQGGHLDVLKWLRGQDPPCPWYGGTCAYAASEGHLEVLKWLRDQDPPCPWNWRTCGWAAEGGHLDVLKWARSEDPPCPWRRSGCRATASRRGYQHIIDWIDQREDESDVEYSDTDRSYDSYSDDYF</sequence>
<evidence type="ECO:0000313" key="3">
    <source>
        <dbReference type="Proteomes" id="UP001472866"/>
    </source>
</evidence>
<dbReference type="PANTHER" id="PTHR46586:SF3">
    <property type="entry name" value="ANKYRIN REPEAT-CONTAINING PROTEIN"/>
    <property type="match status" value="1"/>
</dbReference>
<evidence type="ECO:0000256" key="1">
    <source>
        <dbReference type="SAM" id="MobiDB-lite"/>
    </source>
</evidence>
<protein>
    <submittedName>
        <fullName evidence="2">Ankyrin repeat protein</fullName>
    </submittedName>
</protein>
<organism evidence="2 3">
    <name type="scientific">Chloropicon roscoffensis</name>
    <dbReference type="NCBI Taxonomy" id="1461544"/>
    <lineage>
        <taxon>Eukaryota</taxon>
        <taxon>Viridiplantae</taxon>
        <taxon>Chlorophyta</taxon>
        <taxon>Chloropicophyceae</taxon>
        <taxon>Chloropicales</taxon>
        <taxon>Chloropicaceae</taxon>
        <taxon>Chloropicon</taxon>
    </lineage>
</organism>
<dbReference type="AlphaFoldDB" id="A0AAX4PCB9"/>
<name>A0AAX4PCB9_9CHLO</name>
<dbReference type="SUPFAM" id="SSF48403">
    <property type="entry name" value="Ankyrin repeat"/>
    <property type="match status" value="1"/>
</dbReference>
<proteinExistence type="predicted"/>
<dbReference type="Gene3D" id="1.25.40.20">
    <property type="entry name" value="Ankyrin repeat-containing domain"/>
    <property type="match status" value="1"/>
</dbReference>
<accession>A0AAX4PCB9</accession>
<dbReference type="PANTHER" id="PTHR46586">
    <property type="entry name" value="ANKYRIN REPEAT-CONTAINING PROTEIN"/>
    <property type="match status" value="1"/>
</dbReference>
<keyword evidence="3" id="KW-1185">Reference proteome</keyword>
<dbReference type="EMBL" id="CP151508">
    <property type="protein sequence ID" value="WZN63647.1"/>
    <property type="molecule type" value="Genomic_DNA"/>
</dbReference>